<evidence type="ECO:0000313" key="5">
    <source>
        <dbReference type="Proteomes" id="UP000594638"/>
    </source>
</evidence>
<sequence>MDTVGGEKLRDFLRIKQDNSTNINTGGGRNNQAGLTLTAVLSDRRLPSAGSEVSSPPRIQSFRTLLDIIQEDQTFNNARMKDNKKSWKGLKGKLRFGLGGSVPGSSWTSSMRMPTSEIPINRSNHINAVNSTSSRMFMLPASAGLPYLDQSTQPDIAAVSDADGDLMSSPRNRPSPSSQRNANRAAGRTSEDTNSLSMPGARVDEGDEASPTEAEQVQGEGESEEEMGNEEGGGEQQPVRMSLMALLAETDREMGLGGSAYSTEEEEDDSGTASAAVAVAATTTTEYNSCCVCMVRHKGAAFIPCGHTFCRLCCRELLVQRGSCPLCNNYIVEILDIF</sequence>
<evidence type="ECO:0000256" key="2">
    <source>
        <dbReference type="SAM" id="MobiDB-lite"/>
    </source>
</evidence>
<dbReference type="Proteomes" id="UP000594638">
    <property type="component" value="Unassembled WGS sequence"/>
</dbReference>
<dbReference type="PROSITE" id="PS50089">
    <property type="entry name" value="ZF_RING_2"/>
    <property type="match status" value="1"/>
</dbReference>
<reference evidence="4 5" key="1">
    <citation type="submission" date="2019-12" db="EMBL/GenBank/DDBJ databases">
        <authorList>
            <person name="Alioto T."/>
            <person name="Alioto T."/>
            <person name="Gomez Garrido J."/>
        </authorList>
    </citation>
    <scope>NUCLEOTIDE SEQUENCE [LARGE SCALE GENOMIC DNA]</scope>
</reference>
<dbReference type="GO" id="GO:0016874">
    <property type="term" value="F:ligase activity"/>
    <property type="evidence" value="ECO:0007669"/>
    <property type="project" value="UniProtKB-KW"/>
</dbReference>
<dbReference type="Pfam" id="PF13920">
    <property type="entry name" value="zf-C3HC4_3"/>
    <property type="match status" value="1"/>
</dbReference>
<dbReference type="OrthoDB" id="1711136at2759"/>
<dbReference type="PANTHER" id="PTHR46629">
    <property type="entry name" value="OS01G0917900 PROTEIN"/>
    <property type="match status" value="1"/>
</dbReference>
<dbReference type="Gramene" id="OE9A113764T1">
    <property type="protein sequence ID" value="OE9A113764C1"/>
    <property type="gene ID" value="OE9A113764"/>
</dbReference>
<dbReference type="InterPro" id="IPR001841">
    <property type="entry name" value="Znf_RING"/>
</dbReference>
<dbReference type="EMBL" id="CACTIH010005832">
    <property type="protein sequence ID" value="CAA3002370.1"/>
    <property type="molecule type" value="Genomic_DNA"/>
</dbReference>
<keyword evidence="1" id="KW-0479">Metal-binding</keyword>
<dbReference type="SUPFAM" id="SSF57850">
    <property type="entry name" value="RING/U-box"/>
    <property type="match status" value="1"/>
</dbReference>
<evidence type="ECO:0000313" key="4">
    <source>
        <dbReference type="EMBL" id="CAA3002370.1"/>
    </source>
</evidence>
<feature type="region of interest" description="Disordered" evidence="2">
    <location>
        <begin position="161"/>
        <end position="238"/>
    </location>
</feature>
<comment type="caution">
    <text evidence="4">The sequence shown here is derived from an EMBL/GenBank/DDBJ whole genome shotgun (WGS) entry which is preliminary data.</text>
</comment>
<protein>
    <submittedName>
        <fullName evidence="4">Probable E3 ubiquitin- ligase LOG2</fullName>
    </submittedName>
</protein>
<accession>A0A8S0TG17</accession>
<feature type="compositionally biased region" description="Low complexity" evidence="2">
    <location>
        <begin position="168"/>
        <end position="184"/>
    </location>
</feature>
<keyword evidence="5" id="KW-1185">Reference proteome</keyword>
<dbReference type="GO" id="GO:0008270">
    <property type="term" value="F:zinc ion binding"/>
    <property type="evidence" value="ECO:0007669"/>
    <property type="project" value="UniProtKB-KW"/>
</dbReference>
<evidence type="ECO:0000256" key="1">
    <source>
        <dbReference type="PROSITE-ProRule" id="PRU00175"/>
    </source>
</evidence>
<organism evidence="4 5">
    <name type="scientific">Olea europaea subsp. europaea</name>
    <dbReference type="NCBI Taxonomy" id="158383"/>
    <lineage>
        <taxon>Eukaryota</taxon>
        <taxon>Viridiplantae</taxon>
        <taxon>Streptophyta</taxon>
        <taxon>Embryophyta</taxon>
        <taxon>Tracheophyta</taxon>
        <taxon>Spermatophyta</taxon>
        <taxon>Magnoliopsida</taxon>
        <taxon>eudicotyledons</taxon>
        <taxon>Gunneridae</taxon>
        <taxon>Pentapetalae</taxon>
        <taxon>asterids</taxon>
        <taxon>lamiids</taxon>
        <taxon>Lamiales</taxon>
        <taxon>Oleaceae</taxon>
        <taxon>Oleeae</taxon>
        <taxon>Olea</taxon>
    </lineage>
</organism>
<keyword evidence="4" id="KW-0436">Ligase</keyword>
<dbReference type="SMART" id="SM00184">
    <property type="entry name" value="RING"/>
    <property type="match status" value="1"/>
</dbReference>
<feature type="domain" description="RING-type" evidence="3">
    <location>
        <begin position="290"/>
        <end position="328"/>
    </location>
</feature>
<keyword evidence="1" id="KW-0863">Zinc-finger</keyword>
<keyword evidence="1" id="KW-0862">Zinc</keyword>
<dbReference type="InterPro" id="IPR013083">
    <property type="entry name" value="Znf_RING/FYVE/PHD"/>
</dbReference>
<dbReference type="Gene3D" id="3.30.40.10">
    <property type="entry name" value="Zinc/RING finger domain, C3HC4 (zinc finger)"/>
    <property type="match status" value="1"/>
</dbReference>
<proteinExistence type="predicted"/>
<gene>
    <name evidence="4" type="ORF">OLEA9_A113764</name>
</gene>
<dbReference type="AlphaFoldDB" id="A0A8S0TG17"/>
<feature type="compositionally biased region" description="Acidic residues" evidence="2">
    <location>
        <begin position="221"/>
        <end position="233"/>
    </location>
</feature>
<name>A0A8S0TG17_OLEEU</name>
<evidence type="ECO:0000259" key="3">
    <source>
        <dbReference type="PROSITE" id="PS50089"/>
    </source>
</evidence>